<dbReference type="AlphaFoldDB" id="K0SB35"/>
<sequence>MSHHHRVTSCHRQAGSGGMRAPRPRRAPAPKRSRRTESESYVVTARTICWGSLVGYWQDRQGGPKYRIASPKVQQLPCPPICSPTALFFSDKRLGINAERGVRVRAGFHIAHHPGRHFGRFPPELTSLAVVGVHLAS</sequence>
<feature type="region of interest" description="Disordered" evidence="1">
    <location>
        <begin position="1"/>
        <end position="38"/>
    </location>
</feature>
<keyword evidence="3" id="KW-1185">Reference proteome</keyword>
<organism evidence="2 3">
    <name type="scientific">Thalassiosira oceanica</name>
    <name type="common">Marine diatom</name>
    <dbReference type="NCBI Taxonomy" id="159749"/>
    <lineage>
        <taxon>Eukaryota</taxon>
        <taxon>Sar</taxon>
        <taxon>Stramenopiles</taxon>
        <taxon>Ochrophyta</taxon>
        <taxon>Bacillariophyta</taxon>
        <taxon>Coscinodiscophyceae</taxon>
        <taxon>Thalassiosirophycidae</taxon>
        <taxon>Thalassiosirales</taxon>
        <taxon>Thalassiosiraceae</taxon>
        <taxon>Thalassiosira</taxon>
    </lineage>
</organism>
<name>K0SB35_THAOC</name>
<proteinExistence type="predicted"/>
<reference evidence="2 3" key="1">
    <citation type="journal article" date="2012" name="Genome Biol.">
        <title>Genome and low-iron response of an oceanic diatom adapted to chronic iron limitation.</title>
        <authorList>
            <person name="Lommer M."/>
            <person name="Specht M."/>
            <person name="Roy A.S."/>
            <person name="Kraemer L."/>
            <person name="Andreson R."/>
            <person name="Gutowska M.A."/>
            <person name="Wolf J."/>
            <person name="Bergner S.V."/>
            <person name="Schilhabel M.B."/>
            <person name="Klostermeier U.C."/>
            <person name="Beiko R.G."/>
            <person name="Rosenstiel P."/>
            <person name="Hippler M."/>
            <person name="Laroche J."/>
        </authorList>
    </citation>
    <scope>NUCLEOTIDE SEQUENCE [LARGE SCALE GENOMIC DNA]</scope>
    <source>
        <strain evidence="2 3">CCMP1005</strain>
    </source>
</reference>
<comment type="caution">
    <text evidence="2">The sequence shown here is derived from an EMBL/GenBank/DDBJ whole genome shotgun (WGS) entry which is preliminary data.</text>
</comment>
<dbReference type="Proteomes" id="UP000266841">
    <property type="component" value="Unassembled WGS sequence"/>
</dbReference>
<protein>
    <submittedName>
        <fullName evidence="2">Uncharacterized protein</fullName>
    </submittedName>
</protein>
<gene>
    <name evidence="2" type="ORF">THAOC_16019</name>
</gene>
<feature type="compositionally biased region" description="Basic residues" evidence="1">
    <location>
        <begin position="22"/>
        <end position="34"/>
    </location>
</feature>
<evidence type="ECO:0000313" key="3">
    <source>
        <dbReference type="Proteomes" id="UP000266841"/>
    </source>
</evidence>
<evidence type="ECO:0000313" key="2">
    <source>
        <dbReference type="EMBL" id="EJK63328.1"/>
    </source>
</evidence>
<evidence type="ECO:0000256" key="1">
    <source>
        <dbReference type="SAM" id="MobiDB-lite"/>
    </source>
</evidence>
<accession>K0SB35</accession>
<dbReference type="EMBL" id="AGNL01018312">
    <property type="protein sequence ID" value="EJK63328.1"/>
    <property type="molecule type" value="Genomic_DNA"/>
</dbReference>